<feature type="region of interest" description="Disordered" evidence="2">
    <location>
        <begin position="713"/>
        <end position="736"/>
    </location>
</feature>
<evidence type="ECO:0000259" key="3">
    <source>
        <dbReference type="PROSITE" id="PS50085"/>
    </source>
</evidence>
<dbReference type="GO" id="GO:0046627">
    <property type="term" value="P:negative regulation of insulin receptor signaling pathway"/>
    <property type="evidence" value="ECO:0007669"/>
    <property type="project" value="TreeGrafter"/>
</dbReference>
<feature type="compositionally biased region" description="Polar residues" evidence="2">
    <location>
        <begin position="886"/>
        <end position="912"/>
    </location>
</feature>
<dbReference type="SUPFAM" id="SSF111347">
    <property type="entry name" value="Rap/Ran-GAP"/>
    <property type="match status" value="1"/>
</dbReference>
<dbReference type="InterPro" id="IPR035974">
    <property type="entry name" value="Rap/Ran-GAP_sf"/>
</dbReference>
<reference evidence="4" key="1">
    <citation type="submission" date="2016-02" db="EMBL/GenBank/DDBJ databases">
        <title>RNAseq analyses of the midgut from blood- or serum-fed Ixodes ricinus ticks.</title>
        <authorList>
            <person name="Perner J."/>
            <person name="Provaznik J."/>
            <person name="Schrenkova J."/>
            <person name="Urbanova V."/>
            <person name="Ribeiro J.M."/>
            <person name="Kopacek P."/>
        </authorList>
    </citation>
    <scope>NUCLEOTIDE SEQUENCE</scope>
    <source>
        <tissue evidence="4">Gut</tissue>
    </source>
</reference>
<dbReference type="InterPro" id="IPR003913">
    <property type="entry name" value="Tuberin"/>
</dbReference>
<evidence type="ECO:0000256" key="2">
    <source>
        <dbReference type="SAM" id="MobiDB-lite"/>
    </source>
</evidence>
<dbReference type="InterPro" id="IPR000331">
    <property type="entry name" value="Rap/Ran_GAP_dom"/>
</dbReference>
<dbReference type="GO" id="GO:0051726">
    <property type="term" value="P:regulation of cell cycle"/>
    <property type="evidence" value="ECO:0007669"/>
    <property type="project" value="TreeGrafter"/>
</dbReference>
<dbReference type="PROSITE" id="PS50085">
    <property type="entry name" value="RAPGAP"/>
    <property type="match status" value="1"/>
</dbReference>
<feature type="domain" description="Rap-GAP" evidence="3">
    <location>
        <begin position="1102"/>
        <end position="1329"/>
    </location>
</feature>
<feature type="compositionally biased region" description="Gly residues" evidence="2">
    <location>
        <begin position="765"/>
        <end position="786"/>
    </location>
</feature>
<protein>
    <submittedName>
        <fullName evidence="4">Putative tuberin</fullName>
    </submittedName>
</protein>
<proteinExistence type="evidence at transcript level"/>
<dbReference type="GO" id="GO:0005096">
    <property type="term" value="F:GTPase activator activity"/>
    <property type="evidence" value="ECO:0007669"/>
    <property type="project" value="UniProtKB-KW"/>
</dbReference>
<dbReference type="InterPro" id="IPR016024">
    <property type="entry name" value="ARM-type_fold"/>
</dbReference>
<dbReference type="GO" id="GO:0032007">
    <property type="term" value="P:negative regulation of TOR signaling"/>
    <property type="evidence" value="ECO:0007669"/>
    <property type="project" value="InterPro"/>
</dbReference>
<keyword evidence="1" id="KW-0343">GTPase activation</keyword>
<feature type="non-terminal residue" evidence="4">
    <location>
        <position position="1"/>
    </location>
</feature>
<dbReference type="FunFam" id="3.40.50.11210:FF:000015">
    <property type="match status" value="1"/>
</dbReference>
<dbReference type="SUPFAM" id="SSF48371">
    <property type="entry name" value="ARM repeat"/>
    <property type="match status" value="1"/>
</dbReference>
<dbReference type="GO" id="GO:0051898">
    <property type="term" value="P:negative regulation of phosphatidylinositol 3-kinase/protein kinase B signal transduction"/>
    <property type="evidence" value="ECO:0007669"/>
    <property type="project" value="TreeGrafter"/>
</dbReference>
<feature type="region of interest" description="Disordered" evidence="2">
    <location>
        <begin position="860"/>
        <end position="938"/>
    </location>
</feature>
<dbReference type="GO" id="GO:0033596">
    <property type="term" value="C:TSC1-TSC2 complex"/>
    <property type="evidence" value="ECO:0007669"/>
    <property type="project" value="InterPro"/>
</dbReference>
<dbReference type="Gene3D" id="3.40.50.11210">
    <property type="entry name" value="Rap/Ran-GAP"/>
    <property type="match status" value="1"/>
</dbReference>
<sequence>LDVLEKLVCLPEVEQASASSQQLQQMVHDIVSKVEKSYDEGTYKGCPQRLFNIVAKCASLRPEASLQRLIQYCAEKAQVPTLNWVTNLSEILEKYFKAEPRPSVRLYTLNVVSSVLSNNRHLYEEELMKKVLLPHLGALETDPDPAVVTAAVQLLTDFFQDSGSQQNSEVLDIVEKVLNHPTWSTKPNGVEEVLPVETAARGLIDVFRKKMWLSPQCAVATFRLLVDHVRRQYRQEPSVCQLLAPVRLVIMNFLVSLRTNALYQIGMDEGLEEGIRYSPHLLCLFREGSTMRQCSPASAVTNSGVAAASAQPHIAHLCVKEAFDTIIASIREESDWPVLSTVLQGLPGLLKDKALVLCGQMSFRALCVRLRNQANERNRKPLDQMHRVPAGVTASDLNALLYPAMAAMTMYRTELDSSSMCMVIHTLEHGLASKQACVCLRALVLATLEMRDAMGKLLPEVLQRLAQVSATLAVAVPVLEFLSNLIRIPQLYVSFVEEQYRKIFAIALPYTNPVKFNRFVVALAHHVIAMWFLKCRITFRKDLVPYVIKNLKNNLELHVEDGGMEDTTQRKRSSSLNEPMAVAAASRSRSEVRHSVASVSYASGSGSSSDMVKLQEELLETFVDLMSQYCFGTCSSQPHRSATSEFMLKQGRSMTWLLGHKMVTITTSGCGGRAYRLGMCERCYCFCRDAQDQPDPCQEGLRPASEVPLAGFPLEEQQGQNRRRHQSEADGRSSLSGAGAFASRVLSGTKDDLSLRQVPPDKRAGMGGDSEPGDGRGGGVRFGGARGSSHPSGSTSGEVLSHVCSCWCCGWAEVYVRRPTGNTSWVMRLQNDMFSKTCTPDFPLPDVSAIFRQPQMMAQDWAGPPEEPVVCKRDRRPSEGGRVRSAGSSEDISPSAPSERSGSPLRRTNSSPEVPAQRPSGDGFKAASPGSAPQSPSAIFDRLDEEGARLALRKSPRKDDRYDCIPEESHWGLRAPPFSKARLKLDLSPSAMSEPPVGPATSLHSPPPLSRLQSLQAGRSNDGSSPTPASSYRDRGHTVSGISPVTHQATTPTVSYIDMYRCGMNPRFVFLHLYHNSFFGKPGTDEPIPVPESKWDRSSNSGNALDFVPTYETHKIGVVYVGPGQAQSETAMLSNRSGSERYTRFLLGLGRTVCLRDLDTKATYTGGLDVRGADGKYSISWQDDIMQVIFHVATLMPNKENDRQRSDKKRHIGNDYVMVLYNDSSESCDKETFRGEFHHAFVIIEPWKLGNNLVTLEGKAEVMELFRHSEPQVVPDSSLSLYVRQLALHANIACNIVLQKTKGPDLFVNNWHGRLRHINLIRQRLLDARAKGESTDPPAATEDFTRYL</sequence>
<dbReference type="Pfam" id="PF11864">
    <property type="entry name" value="DUF3384"/>
    <property type="match status" value="1"/>
</dbReference>
<dbReference type="PRINTS" id="PR01431">
    <property type="entry name" value="TUBERIN"/>
</dbReference>
<feature type="compositionally biased region" description="Basic and acidic residues" evidence="2">
    <location>
        <begin position="751"/>
        <end position="764"/>
    </location>
</feature>
<dbReference type="Pfam" id="PF02145">
    <property type="entry name" value="Rap_GAP"/>
    <property type="match status" value="1"/>
</dbReference>
<evidence type="ECO:0000313" key="4">
    <source>
        <dbReference type="EMBL" id="JAP71329.1"/>
    </source>
</evidence>
<dbReference type="EMBL" id="GEFM01004467">
    <property type="protein sequence ID" value="JAP71329.1"/>
    <property type="molecule type" value="mRNA"/>
</dbReference>
<evidence type="ECO:0000256" key="1">
    <source>
        <dbReference type="ARBA" id="ARBA00022468"/>
    </source>
</evidence>
<dbReference type="PANTHER" id="PTHR10063">
    <property type="entry name" value="TUBERIN"/>
    <property type="match status" value="1"/>
</dbReference>
<dbReference type="PANTHER" id="PTHR10063:SF0">
    <property type="entry name" value="TUBERIN"/>
    <property type="match status" value="1"/>
</dbReference>
<dbReference type="GO" id="GO:0051056">
    <property type="term" value="P:regulation of small GTPase mediated signal transduction"/>
    <property type="evidence" value="ECO:0007669"/>
    <property type="project" value="InterPro"/>
</dbReference>
<feature type="compositionally biased region" description="Basic and acidic residues" evidence="2">
    <location>
        <begin position="869"/>
        <end position="882"/>
    </location>
</feature>
<name>A0A131XWB7_IXORI</name>
<feature type="compositionally biased region" description="Polar residues" evidence="2">
    <location>
        <begin position="1011"/>
        <end position="1030"/>
    </location>
</feature>
<dbReference type="GO" id="GO:0005634">
    <property type="term" value="C:nucleus"/>
    <property type="evidence" value="ECO:0007669"/>
    <property type="project" value="InterPro"/>
</dbReference>
<dbReference type="GO" id="GO:0030178">
    <property type="term" value="P:negative regulation of Wnt signaling pathway"/>
    <property type="evidence" value="ECO:0007669"/>
    <property type="project" value="TreeGrafter"/>
</dbReference>
<feature type="compositionally biased region" description="Low complexity" evidence="2">
    <location>
        <begin position="926"/>
        <end position="938"/>
    </location>
</feature>
<dbReference type="InterPro" id="IPR027107">
    <property type="entry name" value="Tuberin/Ral-act_asu"/>
</dbReference>
<dbReference type="InterPro" id="IPR024584">
    <property type="entry name" value="Tuberin_N"/>
</dbReference>
<dbReference type="Gene3D" id="1.25.10.10">
    <property type="entry name" value="Leucine-rich Repeat Variant"/>
    <property type="match status" value="1"/>
</dbReference>
<feature type="region of interest" description="Disordered" evidence="2">
    <location>
        <begin position="989"/>
        <end position="1046"/>
    </location>
</feature>
<feature type="region of interest" description="Disordered" evidence="2">
    <location>
        <begin position="751"/>
        <end position="797"/>
    </location>
</feature>
<organism evidence="4">
    <name type="scientific">Ixodes ricinus</name>
    <name type="common">Common tick</name>
    <name type="synonym">Acarus ricinus</name>
    <dbReference type="NCBI Taxonomy" id="34613"/>
    <lineage>
        <taxon>Eukaryota</taxon>
        <taxon>Metazoa</taxon>
        <taxon>Ecdysozoa</taxon>
        <taxon>Arthropoda</taxon>
        <taxon>Chelicerata</taxon>
        <taxon>Arachnida</taxon>
        <taxon>Acari</taxon>
        <taxon>Parasitiformes</taxon>
        <taxon>Ixodida</taxon>
        <taxon>Ixodoidea</taxon>
        <taxon>Ixodidae</taxon>
        <taxon>Ixodinae</taxon>
        <taxon>Ixodes</taxon>
    </lineage>
</organism>
<dbReference type="InterPro" id="IPR018515">
    <property type="entry name" value="Tuberin-type_domain"/>
</dbReference>
<accession>A0A131XWB7</accession>
<dbReference type="Pfam" id="PF03542">
    <property type="entry name" value="Tuberin"/>
    <property type="match status" value="1"/>
</dbReference>
<dbReference type="InterPro" id="IPR011989">
    <property type="entry name" value="ARM-like"/>
</dbReference>